<evidence type="ECO:0008006" key="4">
    <source>
        <dbReference type="Google" id="ProtNLM"/>
    </source>
</evidence>
<evidence type="ECO:0000313" key="2">
    <source>
        <dbReference type="EMBL" id="CAK8054436.1"/>
    </source>
</evidence>
<protein>
    <recommendedName>
        <fullName evidence="4">DUF4328 domain-containing protein</fullName>
    </recommendedName>
</protein>
<keyword evidence="3" id="KW-1185">Reference proteome</keyword>
<reference evidence="2 3" key="1">
    <citation type="submission" date="2024-01" db="EMBL/GenBank/DDBJ databases">
        <authorList>
            <person name="Botero Cardona J."/>
        </authorList>
    </citation>
    <scope>NUCLEOTIDE SEQUENCE [LARGE SCALE GENOMIC DNA]</scope>
    <source>
        <strain evidence="2 3">LMG 33000</strain>
    </source>
</reference>
<proteinExistence type="predicted"/>
<evidence type="ECO:0000256" key="1">
    <source>
        <dbReference type="SAM" id="Phobius"/>
    </source>
</evidence>
<dbReference type="EMBL" id="CAWVOH010000002">
    <property type="protein sequence ID" value="CAK8054436.1"/>
    <property type="molecule type" value="Genomic_DNA"/>
</dbReference>
<evidence type="ECO:0000313" key="3">
    <source>
        <dbReference type="Proteomes" id="UP001314241"/>
    </source>
</evidence>
<keyword evidence="1" id="KW-0812">Transmembrane</keyword>
<feature type="transmembrane region" description="Helical" evidence="1">
    <location>
        <begin position="129"/>
        <end position="150"/>
    </location>
</feature>
<dbReference type="RefSeq" id="WP_349641986.1">
    <property type="nucleotide sequence ID" value="NZ_CAWVOH010000002.1"/>
</dbReference>
<gene>
    <name evidence="2" type="ORF">R54876_GBNLAHCA_01004</name>
</gene>
<keyword evidence="1" id="KW-1133">Transmembrane helix</keyword>
<feature type="transmembrane region" description="Helical" evidence="1">
    <location>
        <begin position="7"/>
        <end position="30"/>
    </location>
</feature>
<name>A0ABM9N5L6_9LACO</name>
<sequence length="159" mass="18347">MIAFDQNLTIILSFIADWLLFVFPFMQAVIELSEYSAMLENYKTVSATFKRVSPWFWLFPPVKVHLENNRLKKIARSAHFSKKDHHDMLGFELKGTAWFFVSLAGIFNGFGATLEVIEHFHFGHENLLFWLINLLMIIVGISTVAIRMAFAGRTVEKFG</sequence>
<feature type="transmembrane region" description="Helical" evidence="1">
    <location>
        <begin position="97"/>
        <end position="117"/>
    </location>
</feature>
<organism evidence="2 3">
    <name type="scientific">Eupransor demetentiae</name>
    <dbReference type="NCBI Taxonomy" id="3109584"/>
    <lineage>
        <taxon>Bacteria</taxon>
        <taxon>Bacillati</taxon>
        <taxon>Bacillota</taxon>
        <taxon>Bacilli</taxon>
        <taxon>Lactobacillales</taxon>
        <taxon>Lactobacillaceae</taxon>
        <taxon>Eupransor</taxon>
    </lineage>
</organism>
<comment type="caution">
    <text evidence="2">The sequence shown here is derived from an EMBL/GenBank/DDBJ whole genome shotgun (WGS) entry which is preliminary data.</text>
</comment>
<keyword evidence="1" id="KW-0472">Membrane</keyword>
<accession>A0ABM9N5L6</accession>
<dbReference type="Proteomes" id="UP001314241">
    <property type="component" value="Unassembled WGS sequence"/>
</dbReference>